<feature type="active site" description="Charge relay system" evidence="5">
    <location>
        <position position="172"/>
    </location>
</feature>
<evidence type="ECO:0000256" key="7">
    <source>
        <dbReference type="SAM" id="SignalP"/>
    </source>
</evidence>
<sequence>MRDVRRSLCAATGAVALVVAALAVPATAGAGVTVAGGNTEYLVLLESGADRAQAVDAVKAAGGEVVKENVNLGTLTVRAAATGFVSRVSASSAVEGAARSRPIGQLPKERVGLVEQENLGAANAKTAAAATGAPSNKLDPLDNQLWGLRMVRSDLARTVQPGRKSVKVGVLDSGIDARNPDIAPNFDWTLSRNFAPDIPELDGACEFAGCVDPVGWDDSGHGTHVAGTIGAAANGLGVSGVAPKVTLVEIRGGQDSGYLFLGPVSDALTYAGDVGLDVVNMSFFVDPWLYNCLNNPADSPEAQLEQRTIIQTMRRALEYAHDHGVTLVGALGNNHEDLGKPRTDVGSPNPGTAYPRTIDNATCFDLPVEGPHVIGVSALGPSSKKSDFSNYGLEQIEVSAPGGWFRDLIGTPGYRTNQNLILSTYPVNRLQVLGLVDAAGEITPAGVAGSVQKQCPADATDYTQCGYYNWLQGTSMASPHASGVAALIVSEYGKGVKGGFGMAPDKVREILLGTAQQRACPVPPLQTYTAEGRSEEFNALCEGTQSFNGFYGHGIVDAWAAVTRF</sequence>
<dbReference type="PROSITE" id="PS51892">
    <property type="entry name" value="SUBTILASE"/>
    <property type="match status" value="1"/>
</dbReference>
<keyword evidence="2 5" id="KW-0645">Protease</keyword>
<dbReference type="PANTHER" id="PTHR43806">
    <property type="entry name" value="PEPTIDASE S8"/>
    <property type="match status" value="1"/>
</dbReference>
<dbReference type="PROSITE" id="PS00136">
    <property type="entry name" value="SUBTILASE_ASP"/>
    <property type="match status" value="1"/>
</dbReference>
<dbReference type="EMBL" id="SNWQ01000002">
    <property type="protein sequence ID" value="TDO52247.1"/>
    <property type="molecule type" value="Genomic_DNA"/>
</dbReference>
<protein>
    <submittedName>
        <fullName evidence="9">Subtilisin family serine protease</fullName>
    </submittedName>
</protein>
<gene>
    <name evidence="9" type="ORF">EV643_10284</name>
</gene>
<dbReference type="GO" id="GO:0006508">
    <property type="term" value="P:proteolysis"/>
    <property type="evidence" value="ECO:0007669"/>
    <property type="project" value="UniProtKB-KW"/>
</dbReference>
<keyword evidence="3 5" id="KW-0378">Hydrolase</keyword>
<dbReference type="InterPro" id="IPR022398">
    <property type="entry name" value="Peptidase_S8_His-AS"/>
</dbReference>
<dbReference type="InterPro" id="IPR023827">
    <property type="entry name" value="Peptidase_S8_Asp-AS"/>
</dbReference>
<dbReference type="Pfam" id="PF00082">
    <property type="entry name" value="Peptidase_S8"/>
    <property type="match status" value="1"/>
</dbReference>
<feature type="chain" id="PRO_5020956311" evidence="7">
    <location>
        <begin position="31"/>
        <end position="565"/>
    </location>
</feature>
<dbReference type="InterPro" id="IPR000209">
    <property type="entry name" value="Peptidase_S8/S53_dom"/>
</dbReference>
<evidence type="ECO:0000313" key="10">
    <source>
        <dbReference type="Proteomes" id="UP000295388"/>
    </source>
</evidence>
<evidence type="ECO:0000256" key="6">
    <source>
        <dbReference type="RuleBase" id="RU003355"/>
    </source>
</evidence>
<dbReference type="Gene3D" id="3.40.50.200">
    <property type="entry name" value="Peptidase S8/S53 domain"/>
    <property type="match status" value="1"/>
</dbReference>
<dbReference type="InterPro" id="IPR015500">
    <property type="entry name" value="Peptidase_S8_subtilisin-rel"/>
</dbReference>
<evidence type="ECO:0000256" key="4">
    <source>
        <dbReference type="ARBA" id="ARBA00022825"/>
    </source>
</evidence>
<dbReference type="PANTHER" id="PTHR43806:SF11">
    <property type="entry name" value="CEREVISIN-RELATED"/>
    <property type="match status" value="1"/>
</dbReference>
<feature type="signal peptide" evidence="7">
    <location>
        <begin position="1"/>
        <end position="30"/>
    </location>
</feature>
<evidence type="ECO:0000256" key="3">
    <source>
        <dbReference type="ARBA" id="ARBA00022801"/>
    </source>
</evidence>
<dbReference type="PROSITE" id="PS00138">
    <property type="entry name" value="SUBTILASE_SER"/>
    <property type="match status" value="1"/>
</dbReference>
<reference evidence="9 10" key="1">
    <citation type="submission" date="2019-03" db="EMBL/GenBank/DDBJ databases">
        <title>Genomic Encyclopedia of Type Strains, Phase III (KMG-III): the genomes of soil and plant-associated and newly described type strains.</title>
        <authorList>
            <person name="Whitman W."/>
        </authorList>
    </citation>
    <scope>NUCLEOTIDE SEQUENCE [LARGE SCALE GENOMIC DNA]</scope>
    <source>
        <strain evidence="9 10">VKM Ac-2527</strain>
    </source>
</reference>
<evidence type="ECO:0000259" key="8">
    <source>
        <dbReference type="Pfam" id="PF00082"/>
    </source>
</evidence>
<dbReference type="InterPro" id="IPR023828">
    <property type="entry name" value="Peptidase_S8_Ser-AS"/>
</dbReference>
<dbReference type="PROSITE" id="PS51318">
    <property type="entry name" value="TAT"/>
    <property type="match status" value="1"/>
</dbReference>
<dbReference type="AlphaFoldDB" id="A0A4R6KL56"/>
<dbReference type="RefSeq" id="WP_133798694.1">
    <property type="nucleotide sequence ID" value="NZ_SNWQ01000002.1"/>
</dbReference>
<evidence type="ECO:0000256" key="1">
    <source>
        <dbReference type="ARBA" id="ARBA00011073"/>
    </source>
</evidence>
<feature type="domain" description="Peptidase S8/S53" evidence="8">
    <location>
        <begin position="164"/>
        <end position="527"/>
    </location>
</feature>
<organism evidence="9 10">
    <name type="scientific">Kribbella caucasensis</name>
    <dbReference type="NCBI Taxonomy" id="2512215"/>
    <lineage>
        <taxon>Bacteria</taxon>
        <taxon>Bacillati</taxon>
        <taxon>Actinomycetota</taxon>
        <taxon>Actinomycetes</taxon>
        <taxon>Propionibacteriales</taxon>
        <taxon>Kribbellaceae</taxon>
        <taxon>Kribbella</taxon>
    </lineage>
</organism>
<dbReference type="InterPro" id="IPR006311">
    <property type="entry name" value="TAT_signal"/>
</dbReference>
<dbReference type="SUPFAM" id="SSF52743">
    <property type="entry name" value="Subtilisin-like"/>
    <property type="match status" value="1"/>
</dbReference>
<dbReference type="PROSITE" id="PS00137">
    <property type="entry name" value="SUBTILASE_HIS"/>
    <property type="match status" value="1"/>
</dbReference>
<keyword evidence="4 5" id="KW-0720">Serine protease</keyword>
<comment type="caution">
    <text evidence="9">The sequence shown here is derived from an EMBL/GenBank/DDBJ whole genome shotgun (WGS) entry which is preliminary data.</text>
</comment>
<dbReference type="InterPro" id="IPR050131">
    <property type="entry name" value="Peptidase_S8_subtilisin-like"/>
</dbReference>
<dbReference type="InterPro" id="IPR036852">
    <property type="entry name" value="Peptidase_S8/S53_dom_sf"/>
</dbReference>
<keyword evidence="10" id="KW-1185">Reference proteome</keyword>
<dbReference type="OrthoDB" id="9813435at2"/>
<evidence type="ECO:0000256" key="2">
    <source>
        <dbReference type="ARBA" id="ARBA00022670"/>
    </source>
</evidence>
<keyword evidence="7" id="KW-0732">Signal</keyword>
<feature type="active site" description="Charge relay system" evidence="5">
    <location>
        <position position="221"/>
    </location>
</feature>
<dbReference type="Proteomes" id="UP000295388">
    <property type="component" value="Unassembled WGS sequence"/>
</dbReference>
<name>A0A4R6KL56_9ACTN</name>
<evidence type="ECO:0000313" key="9">
    <source>
        <dbReference type="EMBL" id="TDO52247.1"/>
    </source>
</evidence>
<dbReference type="PRINTS" id="PR00723">
    <property type="entry name" value="SUBTILISIN"/>
</dbReference>
<evidence type="ECO:0000256" key="5">
    <source>
        <dbReference type="PROSITE-ProRule" id="PRU01240"/>
    </source>
</evidence>
<proteinExistence type="inferred from homology"/>
<feature type="active site" description="Charge relay system" evidence="5">
    <location>
        <position position="475"/>
    </location>
</feature>
<comment type="similarity">
    <text evidence="1 5 6">Belongs to the peptidase S8 family.</text>
</comment>
<dbReference type="GO" id="GO:0004252">
    <property type="term" value="F:serine-type endopeptidase activity"/>
    <property type="evidence" value="ECO:0007669"/>
    <property type="project" value="UniProtKB-UniRule"/>
</dbReference>
<accession>A0A4R6KL56</accession>